<evidence type="ECO:0000256" key="6">
    <source>
        <dbReference type="ARBA" id="ARBA00023065"/>
    </source>
</evidence>
<feature type="domain" description="Cation efflux protein cytoplasmic" evidence="10">
    <location>
        <begin position="223"/>
        <end position="296"/>
    </location>
</feature>
<feature type="transmembrane region" description="Helical" evidence="8">
    <location>
        <begin position="97"/>
        <end position="116"/>
    </location>
</feature>
<evidence type="ECO:0000313" key="11">
    <source>
        <dbReference type="EMBL" id="SEH10448.1"/>
    </source>
</evidence>
<dbReference type="GO" id="GO:0005886">
    <property type="term" value="C:plasma membrane"/>
    <property type="evidence" value="ECO:0007669"/>
    <property type="project" value="TreeGrafter"/>
</dbReference>
<evidence type="ECO:0000313" key="12">
    <source>
        <dbReference type="Proteomes" id="UP000222056"/>
    </source>
</evidence>
<dbReference type="InterPro" id="IPR036837">
    <property type="entry name" value="Cation_efflux_CTD_sf"/>
</dbReference>
<dbReference type="SUPFAM" id="SSF161111">
    <property type="entry name" value="Cation efflux protein transmembrane domain-like"/>
    <property type="match status" value="1"/>
</dbReference>
<comment type="subcellular location">
    <subcellularLocation>
        <location evidence="1">Membrane</location>
        <topology evidence="1">Multi-pass membrane protein</topology>
    </subcellularLocation>
</comment>
<dbReference type="InterPro" id="IPR027469">
    <property type="entry name" value="Cation_efflux_TMD_sf"/>
</dbReference>
<name>A0A1H6FJV9_THEAL</name>
<gene>
    <name evidence="11" type="ORF">SAMN02745716_0300</name>
</gene>
<dbReference type="GO" id="GO:0005385">
    <property type="term" value="F:zinc ion transmembrane transporter activity"/>
    <property type="evidence" value="ECO:0007669"/>
    <property type="project" value="TreeGrafter"/>
</dbReference>
<dbReference type="InterPro" id="IPR002524">
    <property type="entry name" value="Cation_efflux"/>
</dbReference>
<evidence type="ECO:0000256" key="7">
    <source>
        <dbReference type="ARBA" id="ARBA00023136"/>
    </source>
</evidence>
<evidence type="ECO:0000256" key="4">
    <source>
        <dbReference type="ARBA" id="ARBA00022692"/>
    </source>
</evidence>
<dbReference type="SUPFAM" id="SSF160240">
    <property type="entry name" value="Cation efflux protein cytoplasmic domain-like"/>
    <property type="match status" value="1"/>
</dbReference>
<comment type="similarity">
    <text evidence="2">Belongs to the cation diffusion facilitator (CDF) transporter (TC 2.A.4) family. SLC30A subfamily.</text>
</comment>
<dbReference type="InterPro" id="IPR027470">
    <property type="entry name" value="Cation_efflux_CTD"/>
</dbReference>
<keyword evidence="3" id="KW-0813">Transport</keyword>
<protein>
    <submittedName>
        <fullName evidence="11">Cobalt-zinc-cadmium efflux system protein</fullName>
    </submittedName>
</protein>
<sequence>MPHEHDHSGGHAGHSHAPSADADRRWLAIALALIAAFMGVEVVVGLIANSLALLSDAAHILTDAASIALALFAARLAGRAPGGRFTFGLGRAEILSALVNGASLLVLAAIIGYEAVRRLFEPPDVEGALVIVVGVVGGLVNVGAAWALSRAERRSLNVEGARAHVLADLYSSVAAASAGLIIVTTGFREADGIAALIVSALMLRSGLSLVRQSGGVLLEAAPRGVDPDRIGHAMASQRGIVEVHDLHVWEITSGFPALSAHVIVGRDADCHALRRQLERVLHDEFEIAHTTLQVDHEGGELVQLEMPEQRRTTE</sequence>
<dbReference type="RefSeq" id="WP_093115579.1">
    <property type="nucleotide sequence ID" value="NZ_FNWJ01000001.1"/>
</dbReference>
<dbReference type="AlphaFoldDB" id="A0A1H6FJV9"/>
<accession>A0A1H6FJV9</accession>
<keyword evidence="7 8" id="KW-0472">Membrane</keyword>
<dbReference type="STRING" id="29539.SAMN02745716_0300"/>
<keyword evidence="12" id="KW-1185">Reference proteome</keyword>
<reference evidence="12" key="1">
    <citation type="submission" date="2016-10" db="EMBL/GenBank/DDBJ databases">
        <authorList>
            <person name="Varghese N."/>
            <person name="Submissions S."/>
        </authorList>
    </citation>
    <scope>NUCLEOTIDE SEQUENCE [LARGE SCALE GENOMIC DNA]</scope>
    <source>
        <strain evidence="12">ATCC 35263</strain>
    </source>
</reference>
<evidence type="ECO:0000259" key="9">
    <source>
        <dbReference type="Pfam" id="PF01545"/>
    </source>
</evidence>
<feature type="transmembrane region" description="Helical" evidence="8">
    <location>
        <begin position="26"/>
        <end position="51"/>
    </location>
</feature>
<feature type="transmembrane region" description="Helical" evidence="8">
    <location>
        <begin position="169"/>
        <end position="187"/>
    </location>
</feature>
<organism evidence="11 12">
    <name type="scientific">Thermoleophilum album</name>
    <dbReference type="NCBI Taxonomy" id="29539"/>
    <lineage>
        <taxon>Bacteria</taxon>
        <taxon>Bacillati</taxon>
        <taxon>Actinomycetota</taxon>
        <taxon>Thermoleophilia</taxon>
        <taxon>Thermoleophilales</taxon>
        <taxon>Thermoleophilaceae</taxon>
        <taxon>Thermoleophilum</taxon>
    </lineage>
</organism>
<dbReference type="OrthoDB" id="9809646at2"/>
<dbReference type="InterPro" id="IPR058533">
    <property type="entry name" value="Cation_efflux_TM"/>
</dbReference>
<evidence type="ECO:0000256" key="2">
    <source>
        <dbReference type="ARBA" id="ARBA00008873"/>
    </source>
</evidence>
<dbReference type="Pfam" id="PF01545">
    <property type="entry name" value="Cation_efflux"/>
    <property type="match status" value="1"/>
</dbReference>
<keyword evidence="5 8" id="KW-1133">Transmembrane helix</keyword>
<evidence type="ECO:0000256" key="8">
    <source>
        <dbReference type="SAM" id="Phobius"/>
    </source>
</evidence>
<keyword evidence="6" id="KW-0406">Ion transport</keyword>
<dbReference type="PANTHER" id="PTHR11562">
    <property type="entry name" value="CATION EFFLUX PROTEIN/ ZINC TRANSPORTER"/>
    <property type="match status" value="1"/>
</dbReference>
<dbReference type="PANTHER" id="PTHR11562:SF17">
    <property type="entry name" value="RE54080P-RELATED"/>
    <property type="match status" value="1"/>
</dbReference>
<dbReference type="NCBIfam" id="TIGR01297">
    <property type="entry name" value="CDF"/>
    <property type="match status" value="1"/>
</dbReference>
<dbReference type="Pfam" id="PF16916">
    <property type="entry name" value="ZT_dimer"/>
    <property type="match status" value="1"/>
</dbReference>
<evidence type="ECO:0000256" key="1">
    <source>
        <dbReference type="ARBA" id="ARBA00004141"/>
    </source>
</evidence>
<dbReference type="EMBL" id="FNWJ01000001">
    <property type="protein sequence ID" value="SEH10448.1"/>
    <property type="molecule type" value="Genomic_DNA"/>
</dbReference>
<evidence type="ECO:0000256" key="3">
    <source>
        <dbReference type="ARBA" id="ARBA00022448"/>
    </source>
</evidence>
<keyword evidence="4 8" id="KW-0812">Transmembrane</keyword>
<evidence type="ECO:0000259" key="10">
    <source>
        <dbReference type="Pfam" id="PF16916"/>
    </source>
</evidence>
<feature type="domain" description="Cation efflux protein transmembrane" evidence="9">
    <location>
        <begin position="28"/>
        <end position="218"/>
    </location>
</feature>
<feature type="transmembrane region" description="Helical" evidence="8">
    <location>
        <begin position="128"/>
        <end position="148"/>
    </location>
</feature>
<dbReference type="Gene3D" id="1.20.1510.10">
    <property type="entry name" value="Cation efflux protein transmembrane domain"/>
    <property type="match status" value="1"/>
</dbReference>
<dbReference type="InterPro" id="IPR050681">
    <property type="entry name" value="CDF/SLC30A"/>
</dbReference>
<dbReference type="Proteomes" id="UP000222056">
    <property type="component" value="Unassembled WGS sequence"/>
</dbReference>
<evidence type="ECO:0000256" key="5">
    <source>
        <dbReference type="ARBA" id="ARBA00022989"/>
    </source>
</evidence>
<proteinExistence type="inferred from homology"/>